<dbReference type="SUPFAM" id="SSF52151">
    <property type="entry name" value="FabD/lysophospholipase-like"/>
    <property type="match status" value="1"/>
</dbReference>
<evidence type="ECO:0000256" key="3">
    <source>
        <dbReference type="ARBA" id="ARBA00023098"/>
    </source>
</evidence>
<organism evidence="7 8">
    <name type="scientific">Aquabacterium soli</name>
    <dbReference type="NCBI Taxonomy" id="2493092"/>
    <lineage>
        <taxon>Bacteria</taxon>
        <taxon>Pseudomonadati</taxon>
        <taxon>Pseudomonadota</taxon>
        <taxon>Betaproteobacteria</taxon>
        <taxon>Burkholderiales</taxon>
        <taxon>Aquabacterium</taxon>
    </lineage>
</organism>
<dbReference type="Pfam" id="PF01734">
    <property type="entry name" value="Patatin"/>
    <property type="match status" value="1"/>
</dbReference>
<dbReference type="Gene3D" id="3.40.1090.10">
    <property type="entry name" value="Cytosolic phospholipase A2 catalytic domain"/>
    <property type="match status" value="2"/>
</dbReference>
<proteinExistence type="predicted"/>
<evidence type="ECO:0000259" key="6">
    <source>
        <dbReference type="PROSITE" id="PS51635"/>
    </source>
</evidence>
<feature type="short sequence motif" description="DGA/G" evidence="4">
    <location>
        <begin position="275"/>
        <end position="277"/>
    </location>
</feature>
<dbReference type="InterPro" id="IPR016035">
    <property type="entry name" value="Acyl_Trfase/lysoPLipase"/>
</dbReference>
<comment type="caution">
    <text evidence="7">The sequence shown here is derived from an EMBL/GenBank/DDBJ whole genome shotgun (WGS) entry which is preliminary data.</text>
</comment>
<feature type="active site" description="Nucleophile" evidence="4">
    <location>
        <position position="113"/>
    </location>
</feature>
<accession>A0A426VC30</accession>
<feature type="signal peptide" evidence="5">
    <location>
        <begin position="1"/>
        <end position="31"/>
    </location>
</feature>
<dbReference type="InterPro" id="IPR050301">
    <property type="entry name" value="NTE"/>
</dbReference>
<comment type="caution">
    <text evidence="4">Lacks conserved residue(s) required for the propagation of feature annotation.</text>
</comment>
<dbReference type="GO" id="GO:0016787">
    <property type="term" value="F:hydrolase activity"/>
    <property type="evidence" value="ECO:0007669"/>
    <property type="project" value="UniProtKB-UniRule"/>
</dbReference>
<evidence type="ECO:0000313" key="7">
    <source>
        <dbReference type="EMBL" id="RRS04417.1"/>
    </source>
</evidence>
<dbReference type="GO" id="GO:0016042">
    <property type="term" value="P:lipid catabolic process"/>
    <property type="evidence" value="ECO:0007669"/>
    <property type="project" value="UniProtKB-UniRule"/>
</dbReference>
<dbReference type="PROSITE" id="PS51635">
    <property type="entry name" value="PNPLA"/>
    <property type="match status" value="1"/>
</dbReference>
<protein>
    <submittedName>
        <fullName evidence="7">Patatin-like phospholipase family protein</fullName>
    </submittedName>
</protein>
<dbReference type="InterPro" id="IPR002641">
    <property type="entry name" value="PNPLA_dom"/>
</dbReference>
<name>A0A426VC30_9BURK</name>
<sequence>MRHVWAFAVRCTRGWAAVAVPCILASLSACSAQHYVLNQPLKEHPGPAGYSIRNLERGGNTDSLNIVLALSGGGFRAAALSFAVMEVLHETEITWDGHRTTLLDEVDFISGVSGGALPAAYYGLHRDAFFTRFPAEVLFKDLQGHLVSRAISPAGLWRQTSPRYGRGDLLQEVLDEEVFHGATFAELSRRRPMVYVNATDMRHGARFEFSQDQFDYLCSDLSSVPLARAVAASMAVPVVFSPITLWNYTDTCTVNLDLYKFDSDIGKARYIHLVDGGLADNIGVRMPLEIILSRGGIIEATKQAGFRGVRKRVFILVNAQLQPDFEEDSSPDTPGLVRQLRAAIDVPIDRYSSDSVSLLRSAVGRWKAQIADASDERLGDYISRGTEFHVIEVSLRDLPREFRDLKSMATSLRLTEAELERMRAFVRASLSKNPEWQKLHGELHAHLVPLQ</sequence>
<evidence type="ECO:0000256" key="4">
    <source>
        <dbReference type="PROSITE-ProRule" id="PRU01161"/>
    </source>
</evidence>
<gene>
    <name evidence="7" type="ORF">EIP75_11060</name>
</gene>
<keyword evidence="2 4" id="KW-0442">Lipid degradation</keyword>
<dbReference type="AlphaFoldDB" id="A0A426VC30"/>
<evidence type="ECO:0000256" key="1">
    <source>
        <dbReference type="ARBA" id="ARBA00022801"/>
    </source>
</evidence>
<feature type="chain" id="PRO_5019267444" evidence="5">
    <location>
        <begin position="32"/>
        <end position="451"/>
    </location>
</feature>
<evidence type="ECO:0000256" key="5">
    <source>
        <dbReference type="SAM" id="SignalP"/>
    </source>
</evidence>
<keyword evidence="3 4" id="KW-0443">Lipid metabolism</keyword>
<dbReference type="PANTHER" id="PTHR14226">
    <property type="entry name" value="NEUROPATHY TARGET ESTERASE/SWISS CHEESE D.MELANOGASTER"/>
    <property type="match status" value="1"/>
</dbReference>
<evidence type="ECO:0000256" key="2">
    <source>
        <dbReference type="ARBA" id="ARBA00022963"/>
    </source>
</evidence>
<keyword evidence="8" id="KW-1185">Reference proteome</keyword>
<keyword evidence="5" id="KW-0732">Signal</keyword>
<reference evidence="7 8" key="1">
    <citation type="submission" date="2018-12" db="EMBL/GenBank/DDBJ databases">
        <title>The whole draft genome of Aquabacterium sp. SJQ9.</title>
        <authorList>
            <person name="Sun L."/>
            <person name="Gao X."/>
            <person name="Chen W."/>
            <person name="Huang K."/>
        </authorList>
    </citation>
    <scope>NUCLEOTIDE SEQUENCE [LARGE SCALE GENOMIC DNA]</scope>
    <source>
        <strain evidence="7 8">SJQ9</strain>
    </source>
</reference>
<feature type="domain" description="PNPLA" evidence="6">
    <location>
        <begin position="68"/>
        <end position="288"/>
    </location>
</feature>
<dbReference type="PROSITE" id="PS51257">
    <property type="entry name" value="PROKAR_LIPOPROTEIN"/>
    <property type="match status" value="1"/>
</dbReference>
<dbReference type="EMBL" id="RSED01000007">
    <property type="protein sequence ID" value="RRS04417.1"/>
    <property type="molecule type" value="Genomic_DNA"/>
</dbReference>
<evidence type="ECO:0000313" key="8">
    <source>
        <dbReference type="Proteomes" id="UP000269265"/>
    </source>
</evidence>
<dbReference type="PANTHER" id="PTHR14226:SF78">
    <property type="entry name" value="SLR0060 PROTEIN"/>
    <property type="match status" value="1"/>
</dbReference>
<keyword evidence="1 4" id="KW-0378">Hydrolase</keyword>
<feature type="short sequence motif" description="GXSXG" evidence="4">
    <location>
        <begin position="111"/>
        <end position="115"/>
    </location>
</feature>
<dbReference type="Proteomes" id="UP000269265">
    <property type="component" value="Unassembled WGS sequence"/>
</dbReference>
<feature type="active site" description="Proton acceptor" evidence="4">
    <location>
        <position position="275"/>
    </location>
</feature>